<dbReference type="GO" id="GO:0005737">
    <property type="term" value="C:cytoplasm"/>
    <property type="evidence" value="ECO:0007669"/>
    <property type="project" value="TreeGrafter"/>
</dbReference>
<dbReference type="GO" id="GO:0005085">
    <property type="term" value="F:guanyl-nucleotide exchange factor activity"/>
    <property type="evidence" value="ECO:0007669"/>
    <property type="project" value="UniProtKB-KW"/>
</dbReference>
<feature type="compositionally biased region" description="Basic and acidic residues" evidence="2">
    <location>
        <begin position="1141"/>
        <end position="1151"/>
    </location>
</feature>
<evidence type="ECO:0000256" key="2">
    <source>
        <dbReference type="SAM" id="MobiDB-lite"/>
    </source>
</evidence>
<feature type="region of interest" description="Disordered" evidence="2">
    <location>
        <begin position="1454"/>
        <end position="1478"/>
    </location>
</feature>
<feature type="compositionally biased region" description="Basic and acidic residues" evidence="2">
    <location>
        <begin position="1309"/>
        <end position="1327"/>
    </location>
</feature>
<feature type="compositionally biased region" description="Polar residues" evidence="2">
    <location>
        <begin position="1518"/>
        <end position="1534"/>
    </location>
</feature>
<feature type="region of interest" description="Disordered" evidence="2">
    <location>
        <begin position="887"/>
        <end position="923"/>
    </location>
</feature>
<proteinExistence type="predicted"/>
<dbReference type="GO" id="GO:0019898">
    <property type="term" value="C:extrinsic component of membrane"/>
    <property type="evidence" value="ECO:0007669"/>
    <property type="project" value="TreeGrafter"/>
</dbReference>
<dbReference type="EMBL" id="BMAT01007728">
    <property type="protein sequence ID" value="GFR70044.1"/>
    <property type="molecule type" value="Genomic_DNA"/>
</dbReference>
<gene>
    <name evidence="3" type="ORF">ElyMa_003774600</name>
</gene>
<feature type="region of interest" description="Disordered" evidence="2">
    <location>
        <begin position="1280"/>
        <end position="1327"/>
    </location>
</feature>
<organism evidence="3 4">
    <name type="scientific">Elysia marginata</name>
    <dbReference type="NCBI Taxonomy" id="1093978"/>
    <lineage>
        <taxon>Eukaryota</taxon>
        <taxon>Metazoa</taxon>
        <taxon>Spiralia</taxon>
        <taxon>Lophotrochozoa</taxon>
        <taxon>Mollusca</taxon>
        <taxon>Gastropoda</taxon>
        <taxon>Heterobranchia</taxon>
        <taxon>Euthyneura</taxon>
        <taxon>Panpulmonata</taxon>
        <taxon>Sacoglossa</taxon>
        <taxon>Placobranchoidea</taxon>
        <taxon>Plakobranchidae</taxon>
        <taxon>Elysia</taxon>
    </lineage>
</organism>
<protein>
    <submittedName>
        <fullName evidence="3">Actin, gamma-enteric smooth muscle</fullName>
    </submittedName>
</protein>
<reference evidence="3 4" key="1">
    <citation type="journal article" date="2021" name="Elife">
        <title>Chloroplast acquisition without the gene transfer in kleptoplastic sea slugs, Plakobranchus ocellatus.</title>
        <authorList>
            <person name="Maeda T."/>
            <person name="Takahashi S."/>
            <person name="Yoshida T."/>
            <person name="Shimamura S."/>
            <person name="Takaki Y."/>
            <person name="Nagai Y."/>
            <person name="Toyoda A."/>
            <person name="Suzuki Y."/>
            <person name="Arimoto A."/>
            <person name="Ishii H."/>
            <person name="Satoh N."/>
            <person name="Nishiyama T."/>
            <person name="Hasebe M."/>
            <person name="Maruyama T."/>
            <person name="Minagawa J."/>
            <person name="Obokata J."/>
            <person name="Shigenobu S."/>
        </authorList>
    </citation>
    <scope>NUCLEOTIDE SEQUENCE [LARGE SCALE GENOMIC DNA]</scope>
</reference>
<feature type="region of interest" description="Disordered" evidence="2">
    <location>
        <begin position="616"/>
        <end position="734"/>
    </location>
</feature>
<dbReference type="GO" id="GO:0005886">
    <property type="term" value="C:plasma membrane"/>
    <property type="evidence" value="ECO:0007669"/>
    <property type="project" value="TreeGrafter"/>
</dbReference>
<keyword evidence="1" id="KW-0344">Guanine-nucleotide releasing factor</keyword>
<feature type="compositionally biased region" description="Basic and acidic residues" evidence="2">
    <location>
        <begin position="657"/>
        <end position="666"/>
    </location>
</feature>
<feature type="compositionally biased region" description="Polar residues" evidence="2">
    <location>
        <begin position="618"/>
        <end position="631"/>
    </location>
</feature>
<sequence length="1534" mass="169699">MLVCGHLECYILATCHICNHVQPPVNQSYESSPQFIQSEMSALAYFEEKEDWGRGLHFKGGKDIHKNLILTVPTDKLSQIEGWSVQDLTWLFMCQASISKYLHSEIGAKASPVEPRLVCVSDLRLASSACMAKLVDALEAVEYQQRGTVVSVYFLKPRNKARSHLLKKMLGVKPSKKNPKIPLFKVVLLKTLQELHAHVDLGQLTLDFSGTLQYNHQAYMQLYKVVIQCIRSGQRLLSQLPSFRDRVELLQEYDTDGHTSSQLQQLLADLTEKFQMIHSESSLPMKLQETKQTLFSLEHPGVDDQLATALPKLTEGLCVSLRSVYTQLEQHNSELEEAWRATESKLTLLMQVQKHRERAREIEHKICQHYQPLLQEHPIVGRTLSQAELYRAHFTTTLHEPAKELLSQATEILEAVQRLKSSESLQSVTTALGRRRNSVAPAELVTLDMSDITRCLTTSIQPFAGQLQKLQQIYVNVHIFHLLFEKALSWYKKVLKFIPETLLERCAANSGLQTSELVAYSESQHGGEMLLFMPTDWAGAVRAFLSRHPPPRQEHIERLDESIPHLVDKRLKAQARSLALRLRLLQRVMSSSRLPLRLLQAVVAWKFELFGAHPFQDRPSSSNLGATTSGSPGRDRQRGVQFSAGTANMGGHPQHTPGEEEVREQPGFRYGTHRPPSGEGIGAGDGLGAYTKFGRPRKFPSGMDSREAVLGGSRNPHPNAAEGIPGSSLYGTEAVSGPDQARVMHDRGHPVQHKRTAGARSMLRSKSVDFNFNSSSTDGSVFDYDKAVLGLKEGRGFGEENTVGLRPHTLGRKQHQRDFTDSVQPSHHSRHGIYAGDEQVMSDPSHLVAAAPGSRLSFALSDNREEFVQGNAASSAYGSVLQRRQQARPLSVERSKLNPTTFTGQPERARSAHFPLSSDSSGQERFIRISLSPRKSSDNSRDEFQFPSECDHFGRAVLQGGGVGPEEEESGFDTAEGDPYDSIVTRIREISSSNYTSAEKLQKVSDLISKSQKGDRSQRNFESGLMKSAKSTIDLTRRDNLRRINEKGQTGNIEDPPNHPAQSSPVERPVDVIYRMKQNIAKSMEDLSSAPVPPQQESNAASTRFMNERFRSELRMEPVYTLPRGRRGGGGEIRVVRSGEYNKHSMSDVETSKSSPMLTSPGDGGSRTRTGSEIELSFDNPLMEDGWSNMADGDGEGSLSSNRAPRPSNLAIPSSRNFISPSFLRPAMSMQDLSSRPPPLTAANLGLLQELGGKSDFDTLKDMEMLTALQAEPYVQLQQRAPGNASSGSSGHSRKRSVDLSRLRQPSDSSRENKDAAPSEHKGDVETRAANKDVIANFVLLGNAPSLAIQADARVVPRYAAASSNTSNTSPSWLAARGFLKQTDSFSTEEDVEASTDVLFFQNKINLNRLSLEAEQEYISQEDVAQSLRNTQRILESEEKRQLKGREFVSGVSFDEGSMERDEREIAGQAASGSASVDNGYSSWASRLVSALSTSSEGGEAGMAAVEVQSEDLEKEGSNSSASEDTYSNCSEET</sequence>
<accession>A0AAV4FAP4</accession>
<dbReference type="Proteomes" id="UP000762676">
    <property type="component" value="Unassembled WGS sequence"/>
</dbReference>
<keyword evidence="4" id="KW-1185">Reference proteome</keyword>
<dbReference type="PANTHER" id="PTHR22826">
    <property type="entry name" value="RHO GUANINE EXCHANGE FACTOR-RELATED"/>
    <property type="match status" value="1"/>
</dbReference>
<name>A0AAV4FAP4_9GAST</name>
<dbReference type="PANTHER" id="PTHR22826:SF117">
    <property type="entry name" value="PLECKSTRIN HOMOLOGY DOMAIN-CONTAINING FAMILY G MEMBER 4B-RELATED"/>
    <property type="match status" value="1"/>
</dbReference>
<evidence type="ECO:0000256" key="1">
    <source>
        <dbReference type="ARBA" id="ARBA00022658"/>
    </source>
</evidence>
<comment type="caution">
    <text evidence="3">The sequence shown here is derived from an EMBL/GenBank/DDBJ whole genome shotgun (WGS) entry which is preliminary data.</text>
</comment>
<feature type="region of interest" description="Disordered" evidence="2">
    <location>
        <begin position="1141"/>
        <end position="1217"/>
    </location>
</feature>
<feature type="region of interest" description="Disordered" evidence="2">
    <location>
        <begin position="1492"/>
        <end position="1534"/>
    </location>
</feature>
<evidence type="ECO:0000313" key="4">
    <source>
        <dbReference type="Proteomes" id="UP000762676"/>
    </source>
</evidence>
<dbReference type="InterPro" id="IPR051336">
    <property type="entry name" value="RhoGEF_Guanine_NuclExch_SF"/>
</dbReference>
<evidence type="ECO:0000313" key="3">
    <source>
        <dbReference type="EMBL" id="GFR70044.1"/>
    </source>
</evidence>
<feature type="region of interest" description="Disordered" evidence="2">
    <location>
        <begin position="1047"/>
        <end position="1067"/>
    </location>
</feature>
<dbReference type="GO" id="GO:0007411">
    <property type="term" value="P:axon guidance"/>
    <property type="evidence" value="ECO:0007669"/>
    <property type="project" value="TreeGrafter"/>
</dbReference>